<evidence type="ECO:0000313" key="1">
    <source>
        <dbReference type="EMBL" id="PNT77734.1"/>
    </source>
</evidence>
<dbReference type="Proteomes" id="UP000008810">
    <property type="component" value="Chromosome 1"/>
</dbReference>
<protein>
    <submittedName>
        <fullName evidence="1 2">Uncharacterized protein</fullName>
    </submittedName>
</protein>
<reference evidence="1" key="2">
    <citation type="submission" date="2017-06" db="EMBL/GenBank/DDBJ databases">
        <title>WGS assembly of Brachypodium distachyon.</title>
        <authorList>
            <consortium name="The International Brachypodium Initiative"/>
            <person name="Lucas S."/>
            <person name="Harmon-Smith M."/>
            <person name="Lail K."/>
            <person name="Tice H."/>
            <person name="Grimwood J."/>
            <person name="Bruce D."/>
            <person name="Barry K."/>
            <person name="Shu S."/>
            <person name="Lindquist E."/>
            <person name="Wang M."/>
            <person name="Pitluck S."/>
            <person name="Vogel J.P."/>
            <person name="Garvin D.F."/>
            <person name="Mockler T.C."/>
            <person name="Schmutz J."/>
            <person name="Rokhsar D."/>
            <person name="Bevan M.W."/>
        </authorList>
    </citation>
    <scope>NUCLEOTIDE SEQUENCE</scope>
    <source>
        <strain evidence="1">Bd21</strain>
    </source>
</reference>
<dbReference type="EMBL" id="CM000880">
    <property type="protein sequence ID" value="PNT77734.1"/>
    <property type="molecule type" value="Genomic_DNA"/>
</dbReference>
<evidence type="ECO:0000313" key="2">
    <source>
        <dbReference type="EnsemblPlants" id="PNT77733"/>
    </source>
</evidence>
<organism evidence="1">
    <name type="scientific">Brachypodium distachyon</name>
    <name type="common">Purple false brome</name>
    <name type="synonym">Trachynia distachya</name>
    <dbReference type="NCBI Taxonomy" id="15368"/>
    <lineage>
        <taxon>Eukaryota</taxon>
        <taxon>Viridiplantae</taxon>
        <taxon>Streptophyta</taxon>
        <taxon>Embryophyta</taxon>
        <taxon>Tracheophyta</taxon>
        <taxon>Spermatophyta</taxon>
        <taxon>Magnoliopsida</taxon>
        <taxon>Liliopsida</taxon>
        <taxon>Poales</taxon>
        <taxon>Poaceae</taxon>
        <taxon>BOP clade</taxon>
        <taxon>Pooideae</taxon>
        <taxon>Stipodae</taxon>
        <taxon>Brachypodieae</taxon>
        <taxon>Brachypodium</taxon>
    </lineage>
</organism>
<keyword evidence="3" id="KW-1185">Reference proteome</keyword>
<evidence type="ECO:0000313" key="3">
    <source>
        <dbReference type="Proteomes" id="UP000008810"/>
    </source>
</evidence>
<proteinExistence type="predicted"/>
<sequence>MKRGTKKLSSLVLDDLKENLLRITEMKFEHKPLQSKWYKLRYYYQLVMDYERNRIMGKDLMKKAKKQT</sequence>
<dbReference type="Gramene" id="PNT77733">
    <property type="protein sequence ID" value="PNT77733"/>
    <property type="gene ID" value="BRADI_1g68208v3"/>
</dbReference>
<dbReference type="InParanoid" id="A0A2K2DTX9"/>
<dbReference type="AlphaFoldDB" id="A0A2K2DTX9"/>
<dbReference type="EnsemblPlants" id="PNT77733">
    <property type="protein sequence ID" value="PNT77733"/>
    <property type="gene ID" value="BRADI_1g68208v3"/>
</dbReference>
<name>A0A2K2DTX9_BRADI</name>
<dbReference type="EMBL" id="CM000880">
    <property type="protein sequence ID" value="PNT77733.1"/>
    <property type="molecule type" value="Genomic_DNA"/>
</dbReference>
<dbReference type="EnsemblPlants" id="PNT77734">
    <property type="protein sequence ID" value="PNT77734"/>
    <property type="gene ID" value="BRADI_1g68208v3"/>
</dbReference>
<reference evidence="2" key="3">
    <citation type="submission" date="2018-08" db="UniProtKB">
        <authorList>
            <consortium name="EnsemblPlants"/>
        </authorList>
    </citation>
    <scope>IDENTIFICATION</scope>
    <source>
        <strain evidence="2">cv. Bd21</strain>
    </source>
</reference>
<dbReference type="Gramene" id="PNT77734">
    <property type="protein sequence ID" value="PNT77734"/>
    <property type="gene ID" value="BRADI_1g68208v3"/>
</dbReference>
<accession>A0A2K2DTX9</accession>
<gene>
    <name evidence="1" type="ORF">BRADI_1g68208v3</name>
</gene>
<reference evidence="1 2" key="1">
    <citation type="journal article" date="2010" name="Nature">
        <title>Genome sequencing and analysis of the model grass Brachypodium distachyon.</title>
        <authorList>
            <consortium name="International Brachypodium Initiative"/>
        </authorList>
    </citation>
    <scope>NUCLEOTIDE SEQUENCE [LARGE SCALE GENOMIC DNA]</scope>
    <source>
        <strain evidence="1 2">Bd21</strain>
    </source>
</reference>